<dbReference type="InterPro" id="IPR015421">
    <property type="entry name" value="PyrdxlP-dep_Trfase_major"/>
</dbReference>
<keyword evidence="3" id="KW-0808">Transferase</keyword>
<evidence type="ECO:0000256" key="7">
    <source>
        <dbReference type="ARBA" id="ARBA00049460"/>
    </source>
</evidence>
<evidence type="ECO:0000256" key="4">
    <source>
        <dbReference type="ARBA" id="ARBA00022898"/>
    </source>
</evidence>
<dbReference type="Gene3D" id="3.90.1150.10">
    <property type="entry name" value="Aspartate Aminotransferase, domain 1"/>
    <property type="match status" value="1"/>
</dbReference>
<accession>A0A382KGC8</accession>
<comment type="cofactor">
    <cofactor evidence="1">
        <name>pyridoxal 5'-phosphate</name>
        <dbReference type="ChEBI" id="CHEBI:597326"/>
    </cofactor>
</comment>
<gene>
    <name evidence="9" type="ORF">METZ01_LOCUS276312</name>
</gene>
<keyword evidence="4" id="KW-0663">Pyridoxal phosphate</keyword>
<dbReference type="Pfam" id="PF00266">
    <property type="entry name" value="Aminotran_5"/>
    <property type="match status" value="1"/>
</dbReference>
<keyword evidence="2" id="KW-0032">Aminotransferase</keyword>
<evidence type="ECO:0000313" key="9">
    <source>
        <dbReference type="EMBL" id="SVC23458.1"/>
    </source>
</evidence>
<dbReference type="AlphaFoldDB" id="A0A382KGC8"/>
<evidence type="ECO:0000256" key="3">
    <source>
        <dbReference type="ARBA" id="ARBA00022679"/>
    </source>
</evidence>
<dbReference type="EC" id="2.6.1.37" evidence="6"/>
<dbReference type="EMBL" id="UINC01080483">
    <property type="protein sequence ID" value="SVC23458.1"/>
    <property type="molecule type" value="Genomic_DNA"/>
</dbReference>
<dbReference type="PANTHER" id="PTHR42778:SF1">
    <property type="entry name" value="2-AMINOETHYLPHOSPHONATE--PYRUVATE TRANSAMINASE"/>
    <property type="match status" value="1"/>
</dbReference>
<comment type="catalytic activity">
    <reaction evidence="7">
        <text>(2-aminoethyl)phosphonate + pyruvate = phosphonoacetaldehyde + L-alanine</text>
        <dbReference type="Rhea" id="RHEA:17021"/>
        <dbReference type="ChEBI" id="CHEBI:15361"/>
        <dbReference type="ChEBI" id="CHEBI:57418"/>
        <dbReference type="ChEBI" id="CHEBI:57972"/>
        <dbReference type="ChEBI" id="CHEBI:58383"/>
        <dbReference type="EC" id="2.6.1.37"/>
    </reaction>
</comment>
<dbReference type="PANTHER" id="PTHR42778">
    <property type="entry name" value="2-AMINOETHYLPHOSPHONATE--PYRUVATE TRANSAMINASE"/>
    <property type="match status" value="1"/>
</dbReference>
<evidence type="ECO:0000259" key="8">
    <source>
        <dbReference type="Pfam" id="PF00266"/>
    </source>
</evidence>
<keyword evidence="5" id="KW-0670">Pyruvate</keyword>
<dbReference type="HAMAP" id="MF_01376">
    <property type="entry name" value="PhnW_aminotrans_5"/>
    <property type="match status" value="1"/>
</dbReference>
<dbReference type="InterPro" id="IPR012703">
    <property type="entry name" value="NH2EtPonate_pyrv_transaminase"/>
</dbReference>
<proteinExistence type="inferred from homology"/>
<dbReference type="InterPro" id="IPR015424">
    <property type="entry name" value="PyrdxlP-dep_Trfase"/>
</dbReference>
<evidence type="ECO:0000256" key="1">
    <source>
        <dbReference type="ARBA" id="ARBA00001933"/>
    </source>
</evidence>
<dbReference type="InterPro" id="IPR000192">
    <property type="entry name" value="Aminotrans_V_dom"/>
</dbReference>
<evidence type="ECO:0000256" key="6">
    <source>
        <dbReference type="ARBA" id="ARBA00044521"/>
    </source>
</evidence>
<dbReference type="NCBIfam" id="TIGR03301">
    <property type="entry name" value="PhnW-AepZ"/>
    <property type="match status" value="1"/>
</dbReference>
<evidence type="ECO:0000256" key="5">
    <source>
        <dbReference type="ARBA" id="ARBA00023317"/>
    </source>
</evidence>
<sequence>MSILLNPGPVVLSRRVRQSLLKPDLCHREQEFIELQNKIRNNLLDVYKLSAEKWAAVVFTGSGTSAMESMITGLVPTHGKLLIIENGVYGERFTKIAKIHNIDHIVLRHEWGEEINLINLNNELQYHKEISHIAVVHHETTTGRLNNIGKIADICKQHTNISILLDAVSSFGAEEIKFDQWNITACASTANKCLHGVPGTSFVITNRNATSQMDATLARTLYLDLLVYLDAQDNNKTPFTQSIQTFYALDEALEEIIEFGGWKNRQEKYQNLMNIVRTELEKLKIKPCLAENESSCVLNSFYLPEGISYEKLHDELKEAGFVIYAGQGGLKKSFFRISCMGDISETDIKRFIMAIKKI</sequence>
<evidence type="ECO:0000256" key="2">
    <source>
        <dbReference type="ARBA" id="ARBA00022576"/>
    </source>
</evidence>
<dbReference type="GO" id="GO:0019700">
    <property type="term" value="P:organic phosphonate catabolic process"/>
    <property type="evidence" value="ECO:0007669"/>
    <property type="project" value="InterPro"/>
</dbReference>
<feature type="non-terminal residue" evidence="9">
    <location>
        <position position="358"/>
    </location>
</feature>
<name>A0A382KGC8_9ZZZZ</name>
<organism evidence="9">
    <name type="scientific">marine metagenome</name>
    <dbReference type="NCBI Taxonomy" id="408172"/>
    <lineage>
        <taxon>unclassified sequences</taxon>
        <taxon>metagenomes</taxon>
        <taxon>ecological metagenomes</taxon>
    </lineage>
</organism>
<reference evidence="9" key="1">
    <citation type="submission" date="2018-05" db="EMBL/GenBank/DDBJ databases">
        <authorList>
            <person name="Lanie J.A."/>
            <person name="Ng W.-L."/>
            <person name="Kazmierczak K.M."/>
            <person name="Andrzejewski T.M."/>
            <person name="Davidsen T.M."/>
            <person name="Wayne K.J."/>
            <person name="Tettelin H."/>
            <person name="Glass J.I."/>
            <person name="Rusch D."/>
            <person name="Podicherti R."/>
            <person name="Tsui H.-C.T."/>
            <person name="Winkler M.E."/>
        </authorList>
    </citation>
    <scope>NUCLEOTIDE SEQUENCE</scope>
</reference>
<dbReference type="InterPro" id="IPR024169">
    <property type="entry name" value="SP_NH2Trfase/AEP_transaminase"/>
</dbReference>
<dbReference type="SUPFAM" id="SSF53383">
    <property type="entry name" value="PLP-dependent transferases"/>
    <property type="match status" value="1"/>
</dbReference>
<dbReference type="GO" id="GO:0047304">
    <property type="term" value="F:2-aminoethylphosphonate-pyruvate transaminase activity"/>
    <property type="evidence" value="ECO:0007669"/>
    <property type="project" value="UniProtKB-EC"/>
</dbReference>
<dbReference type="InterPro" id="IPR015422">
    <property type="entry name" value="PyrdxlP-dep_Trfase_small"/>
</dbReference>
<dbReference type="Gene3D" id="3.40.640.10">
    <property type="entry name" value="Type I PLP-dependent aspartate aminotransferase-like (Major domain)"/>
    <property type="match status" value="1"/>
</dbReference>
<protein>
    <recommendedName>
        <fullName evidence="6">2-aminoethylphosphonate--pyruvate transaminase</fullName>
        <ecNumber evidence="6">2.6.1.37</ecNumber>
    </recommendedName>
</protein>
<feature type="domain" description="Aminotransferase class V" evidence="8">
    <location>
        <begin position="26"/>
        <end position="350"/>
    </location>
</feature>
<dbReference type="PIRSF" id="PIRSF000524">
    <property type="entry name" value="SPT"/>
    <property type="match status" value="1"/>
</dbReference>